<dbReference type="GO" id="GO:0016567">
    <property type="term" value="P:protein ubiquitination"/>
    <property type="evidence" value="ECO:0007669"/>
    <property type="project" value="InterPro"/>
</dbReference>
<dbReference type="SUPFAM" id="SSF57850">
    <property type="entry name" value="RING/U-box"/>
    <property type="match status" value="2"/>
</dbReference>
<protein>
    <recommendedName>
        <fullName evidence="2">RBR-type E3 ubiquitin transferase</fullName>
        <ecNumber evidence="2">2.3.2.31</ecNumber>
    </recommendedName>
</protein>
<dbReference type="GO" id="GO:0008270">
    <property type="term" value="F:zinc ion binding"/>
    <property type="evidence" value="ECO:0007669"/>
    <property type="project" value="UniProtKB-KW"/>
</dbReference>
<dbReference type="EMBL" id="MU857613">
    <property type="protein sequence ID" value="KAK4250397.1"/>
    <property type="molecule type" value="Genomic_DNA"/>
</dbReference>
<evidence type="ECO:0000256" key="4">
    <source>
        <dbReference type="ARBA" id="ARBA00022723"/>
    </source>
</evidence>
<feature type="domain" description="RING-type" evidence="12">
    <location>
        <begin position="1"/>
        <end position="239"/>
    </location>
</feature>
<dbReference type="InterPro" id="IPR013083">
    <property type="entry name" value="Znf_RING/FYVE/PHD"/>
</dbReference>
<keyword evidence="5" id="KW-0677">Repeat</keyword>
<dbReference type="Gene3D" id="3.30.40.10">
    <property type="entry name" value="Zinc/RING finger domain, C3HC4 (zinc finger)"/>
    <property type="match status" value="1"/>
</dbReference>
<evidence type="ECO:0000313" key="13">
    <source>
        <dbReference type="EMBL" id="KAK4250397.1"/>
    </source>
</evidence>
<dbReference type="CDD" id="cd20335">
    <property type="entry name" value="BRcat_RBR"/>
    <property type="match status" value="1"/>
</dbReference>
<evidence type="ECO:0000259" key="12">
    <source>
        <dbReference type="PROSITE" id="PS51873"/>
    </source>
</evidence>
<reference evidence="13" key="2">
    <citation type="submission" date="2023-05" db="EMBL/GenBank/DDBJ databases">
        <authorList>
            <consortium name="Lawrence Berkeley National Laboratory"/>
            <person name="Steindorff A."/>
            <person name="Hensen N."/>
            <person name="Bonometti L."/>
            <person name="Westerberg I."/>
            <person name="Brannstrom I.O."/>
            <person name="Guillou S."/>
            <person name="Cros-Aarteil S."/>
            <person name="Calhoun S."/>
            <person name="Haridas S."/>
            <person name="Kuo A."/>
            <person name="Mondo S."/>
            <person name="Pangilinan J."/>
            <person name="Riley R."/>
            <person name="Labutti K."/>
            <person name="Andreopoulos B."/>
            <person name="Lipzen A."/>
            <person name="Chen C."/>
            <person name="Yanf M."/>
            <person name="Daum C."/>
            <person name="Ng V."/>
            <person name="Clum A."/>
            <person name="Ohm R."/>
            <person name="Martin F."/>
            <person name="Silar P."/>
            <person name="Natvig D."/>
            <person name="Lalanne C."/>
            <person name="Gautier V."/>
            <person name="Ament-Velasquez S.L."/>
            <person name="Kruys A."/>
            <person name="Hutchinson M.I."/>
            <person name="Powell A.J."/>
            <person name="Barry K."/>
            <person name="Miller A.N."/>
            <person name="Grigoriev I.V."/>
            <person name="Debuchy R."/>
            <person name="Gladieux P."/>
            <person name="Thoren M.H."/>
            <person name="Johannesson H."/>
        </authorList>
    </citation>
    <scope>NUCLEOTIDE SEQUENCE</scope>
    <source>
        <strain evidence="13">CBS 359.72</strain>
    </source>
</reference>
<name>A0AAN7HMB6_9PEZI</name>
<keyword evidence="8" id="KW-0862">Zinc</keyword>
<keyword evidence="6 9" id="KW-0863">Zinc-finger</keyword>
<keyword evidence="4" id="KW-0479">Metal-binding</keyword>
<dbReference type="EC" id="2.3.2.31" evidence="2"/>
<evidence type="ECO:0000313" key="14">
    <source>
        <dbReference type="Proteomes" id="UP001303647"/>
    </source>
</evidence>
<dbReference type="Gene3D" id="1.20.120.1750">
    <property type="match status" value="1"/>
</dbReference>
<dbReference type="PROSITE" id="PS51873">
    <property type="entry name" value="TRIAD"/>
    <property type="match status" value="1"/>
</dbReference>
<evidence type="ECO:0000256" key="1">
    <source>
        <dbReference type="ARBA" id="ARBA00001798"/>
    </source>
</evidence>
<dbReference type="PANTHER" id="PTHR11685">
    <property type="entry name" value="RBR FAMILY RING FINGER AND IBR DOMAIN-CONTAINING"/>
    <property type="match status" value="1"/>
</dbReference>
<evidence type="ECO:0000256" key="9">
    <source>
        <dbReference type="PROSITE-ProRule" id="PRU00175"/>
    </source>
</evidence>
<keyword evidence="7" id="KW-0833">Ubl conjugation pathway</keyword>
<evidence type="ECO:0000259" key="11">
    <source>
        <dbReference type="PROSITE" id="PS50089"/>
    </source>
</evidence>
<comment type="caution">
    <text evidence="13">The sequence shown here is derived from an EMBL/GenBank/DDBJ whole genome shotgun (WGS) entry which is preliminary data.</text>
</comment>
<dbReference type="Proteomes" id="UP001303647">
    <property type="component" value="Unassembled WGS sequence"/>
</dbReference>
<proteinExistence type="predicted"/>
<dbReference type="InterPro" id="IPR044066">
    <property type="entry name" value="TRIAD_supradom"/>
</dbReference>
<gene>
    <name evidence="13" type="ORF">C7999DRAFT_28981</name>
</gene>
<dbReference type="Pfam" id="PF01485">
    <property type="entry name" value="IBR"/>
    <property type="match status" value="1"/>
</dbReference>
<evidence type="ECO:0000256" key="10">
    <source>
        <dbReference type="SAM" id="MobiDB-lite"/>
    </source>
</evidence>
<keyword evidence="3" id="KW-0808">Transferase</keyword>
<feature type="region of interest" description="Disordered" evidence="10">
    <location>
        <begin position="173"/>
        <end position="208"/>
    </location>
</feature>
<comment type="catalytic activity">
    <reaction evidence="1">
        <text>[E2 ubiquitin-conjugating enzyme]-S-ubiquitinyl-L-cysteine + [acceptor protein]-L-lysine = [E2 ubiquitin-conjugating enzyme]-L-cysteine + [acceptor protein]-N(6)-ubiquitinyl-L-lysine.</text>
        <dbReference type="EC" id="2.3.2.31"/>
    </reaction>
</comment>
<dbReference type="InterPro" id="IPR031127">
    <property type="entry name" value="E3_UB_ligase_RBR"/>
</dbReference>
<dbReference type="GO" id="GO:0061630">
    <property type="term" value="F:ubiquitin protein ligase activity"/>
    <property type="evidence" value="ECO:0007669"/>
    <property type="project" value="UniProtKB-EC"/>
</dbReference>
<organism evidence="13 14">
    <name type="scientific">Corynascus novoguineensis</name>
    <dbReference type="NCBI Taxonomy" id="1126955"/>
    <lineage>
        <taxon>Eukaryota</taxon>
        <taxon>Fungi</taxon>
        <taxon>Dikarya</taxon>
        <taxon>Ascomycota</taxon>
        <taxon>Pezizomycotina</taxon>
        <taxon>Sordariomycetes</taxon>
        <taxon>Sordariomycetidae</taxon>
        <taxon>Sordariales</taxon>
        <taxon>Chaetomiaceae</taxon>
        <taxon>Corynascus</taxon>
    </lineage>
</organism>
<keyword evidence="14" id="KW-1185">Reference proteome</keyword>
<evidence type="ECO:0000256" key="6">
    <source>
        <dbReference type="ARBA" id="ARBA00022771"/>
    </source>
</evidence>
<dbReference type="InterPro" id="IPR001841">
    <property type="entry name" value="Znf_RING"/>
</dbReference>
<feature type="compositionally biased region" description="Gly residues" evidence="10">
    <location>
        <begin position="174"/>
        <end position="183"/>
    </location>
</feature>
<dbReference type="InterPro" id="IPR002867">
    <property type="entry name" value="IBR_dom"/>
</dbReference>
<accession>A0AAN7HMB6</accession>
<evidence type="ECO:0000256" key="8">
    <source>
        <dbReference type="ARBA" id="ARBA00022833"/>
    </source>
</evidence>
<reference evidence="13" key="1">
    <citation type="journal article" date="2023" name="Mol. Phylogenet. Evol.">
        <title>Genome-scale phylogeny and comparative genomics of the fungal order Sordariales.</title>
        <authorList>
            <person name="Hensen N."/>
            <person name="Bonometti L."/>
            <person name="Westerberg I."/>
            <person name="Brannstrom I.O."/>
            <person name="Guillou S."/>
            <person name="Cros-Aarteil S."/>
            <person name="Calhoun S."/>
            <person name="Haridas S."/>
            <person name="Kuo A."/>
            <person name="Mondo S."/>
            <person name="Pangilinan J."/>
            <person name="Riley R."/>
            <person name="LaButti K."/>
            <person name="Andreopoulos B."/>
            <person name="Lipzen A."/>
            <person name="Chen C."/>
            <person name="Yan M."/>
            <person name="Daum C."/>
            <person name="Ng V."/>
            <person name="Clum A."/>
            <person name="Steindorff A."/>
            <person name="Ohm R.A."/>
            <person name="Martin F."/>
            <person name="Silar P."/>
            <person name="Natvig D.O."/>
            <person name="Lalanne C."/>
            <person name="Gautier V."/>
            <person name="Ament-Velasquez S.L."/>
            <person name="Kruys A."/>
            <person name="Hutchinson M.I."/>
            <person name="Powell A.J."/>
            <person name="Barry K."/>
            <person name="Miller A.N."/>
            <person name="Grigoriev I.V."/>
            <person name="Debuchy R."/>
            <person name="Gladieux P."/>
            <person name="Hiltunen Thoren M."/>
            <person name="Johannesson H."/>
        </authorList>
    </citation>
    <scope>NUCLEOTIDE SEQUENCE</scope>
    <source>
        <strain evidence="13">CBS 359.72</strain>
    </source>
</reference>
<sequence length="239" mass="26193">MESTCTICTTPLSPSRTVTFPCNHAHCLPCLRRNWDLALSSASASTNPAAAFRPVQCCPGSRLPVPTIRRALGLDLTSSLRRAGDEGVNGDHGDKIALYRARMAEHDAARGSRLYCHDPRCGSFIPELLRDIRVGRCRACRARTCVRCGERAHTSSSGAGGLKGRRWCEAVSSDGGGEGGGVKGATNAGESERKRRLRMEKKEQEEQEGFMRVVKEMGWKRCPACKRYVEKTEGCNHIQ</sequence>
<dbReference type="PROSITE" id="PS50089">
    <property type="entry name" value="ZF_RING_2"/>
    <property type="match status" value="1"/>
</dbReference>
<evidence type="ECO:0000256" key="7">
    <source>
        <dbReference type="ARBA" id="ARBA00022786"/>
    </source>
</evidence>
<evidence type="ECO:0000256" key="3">
    <source>
        <dbReference type="ARBA" id="ARBA00022679"/>
    </source>
</evidence>
<feature type="domain" description="RING-type" evidence="11">
    <location>
        <begin position="5"/>
        <end position="62"/>
    </location>
</feature>
<dbReference type="AlphaFoldDB" id="A0AAN7HMB6"/>
<evidence type="ECO:0000256" key="5">
    <source>
        <dbReference type="ARBA" id="ARBA00022737"/>
    </source>
</evidence>
<evidence type="ECO:0000256" key="2">
    <source>
        <dbReference type="ARBA" id="ARBA00012251"/>
    </source>
</evidence>